<dbReference type="AlphaFoldDB" id="A0A9N9NZ96"/>
<organism evidence="1 2">
    <name type="scientific">Dentiscutata erythropus</name>
    <dbReference type="NCBI Taxonomy" id="1348616"/>
    <lineage>
        <taxon>Eukaryota</taxon>
        <taxon>Fungi</taxon>
        <taxon>Fungi incertae sedis</taxon>
        <taxon>Mucoromycota</taxon>
        <taxon>Glomeromycotina</taxon>
        <taxon>Glomeromycetes</taxon>
        <taxon>Diversisporales</taxon>
        <taxon>Gigasporaceae</taxon>
        <taxon>Dentiscutata</taxon>
    </lineage>
</organism>
<gene>
    <name evidence="1" type="ORF">DERYTH_LOCUS20718</name>
</gene>
<protein>
    <submittedName>
        <fullName evidence="1">9596_t:CDS:1</fullName>
    </submittedName>
</protein>
<reference evidence="1" key="1">
    <citation type="submission" date="2021-06" db="EMBL/GenBank/DDBJ databases">
        <authorList>
            <person name="Kallberg Y."/>
            <person name="Tangrot J."/>
            <person name="Rosling A."/>
        </authorList>
    </citation>
    <scope>NUCLEOTIDE SEQUENCE</scope>
    <source>
        <strain evidence="1">MA453B</strain>
    </source>
</reference>
<evidence type="ECO:0000313" key="2">
    <source>
        <dbReference type="Proteomes" id="UP000789405"/>
    </source>
</evidence>
<evidence type="ECO:0000313" key="1">
    <source>
        <dbReference type="EMBL" id="CAG8787498.1"/>
    </source>
</evidence>
<dbReference type="EMBL" id="CAJVPY010024933">
    <property type="protein sequence ID" value="CAG8787498.1"/>
    <property type="molecule type" value="Genomic_DNA"/>
</dbReference>
<comment type="caution">
    <text evidence="1">The sequence shown here is derived from an EMBL/GenBank/DDBJ whole genome shotgun (WGS) entry which is preliminary data.</text>
</comment>
<keyword evidence="2" id="KW-1185">Reference proteome</keyword>
<accession>A0A9N9NZ96</accession>
<name>A0A9N9NZ96_9GLOM</name>
<proteinExistence type="predicted"/>
<feature type="non-terminal residue" evidence="1">
    <location>
        <position position="132"/>
    </location>
</feature>
<sequence length="132" mass="15341">SNMNIKEYRQLKEYLETNNLPKDIDTKEQARILSKSYSYIKKTEKINDHFGVNRIFKKLKNSIISSKYTKVTVLTSKHVTVVNNETERSTRPLQPILVRSSFQKIDIDIIGSLSPTTQDNRYIVVATNYTIK</sequence>
<dbReference type="Proteomes" id="UP000789405">
    <property type="component" value="Unassembled WGS sequence"/>
</dbReference>